<evidence type="ECO:0000313" key="1">
    <source>
        <dbReference type="EMBL" id="KAF2844162.1"/>
    </source>
</evidence>
<gene>
    <name evidence="1" type="ORF">T440DRAFT_494225</name>
</gene>
<organism evidence="1 2">
    <name type="scientific">Plenodomus tracheiphilus IPT5</name>
    <dbReference type="NCBI Taxonomy" id="1408161"/>
    <lineage>
        <taxon>Eukaryota</taxon>
        <taxon>Fungi</taxon>
        <taxon>Dikarya</taxon>
        <taxon>Ascomycota</taxon>
        <taxon>Pezizomycotina</taxon>
        <taxon>Dothideomycetes</taxon>
        <taxon>Pleosporomycetidae</taxon>
        <taxon>Pleosporales</taxon>
        <taxon>Pleosporineae</taxon>
        <taxon>Leptosphaeriaceae</taxon>
        <taxon>Plenodomus</taxon>
    </lineage>
</organism>
<dbReference type="EMBL" id="MU006409">
    <property type="protein sequence ID" value="KAF2844162.1"/>
    <property type="molecule type" value="Genomic_DNA"/>
</dbReference>
<dbReference type="OrthoDB" id="2322999at2759"/>
<dbReference type="AlphaFoldDB" id="A0A6A7AMG4"/>
<keyword evidence="2" id="KW-1185">Reference proteome</keyword>
<reference evidence="1" key="1">
    <citation type="submission" date="2020-01" db="EMBL/GenBank/DDBJ databases">
        <authorList>
            <consortium name="DOE Joint Genome Institute"/>
            <person name="Haridas S."/>
            <person name="Albert R."/>
            <person name="Binder M."/>
            <person name="Bloem J."/>
            <person name="Labutti K."/>
            <person name="Salamov A."/>
            <person name="Andreopoulos B."/>
            <person name="Baker S.E."/>
            <person name="Barry K."/>
            <person name="Bills G."/>
            <person name="Bluhm B.H."/>
            <person name="Cannon C."/>
            <person name="Castanera R."/>
            <person name="Culley D.E."/>
            <person name="Daum C."/>
            <person name="Ezra D."/>
            <person name="Gonzalez J.B."/>
            <person name="Henrissat B."/>
            <person name="Kuo A."/>
            <person name="Liang C."/>
            <person name="Lipzen A."/>
            <person name="Lutzoni F."/>
            <person name="Magnuson J."/>
            <person name="Mondo S."/>
            <person name="Nolan M."/>
            <person name="Ohm R."/>
            <person name="Pangilinan J."/>
            <person name="Park H.-J."/>
            <person name="Ramirez L."/>
            <person name="Alfaro M."/>
            <person name="Sun H."/>
            <person name="Tritt A."/>
            <person name="Yoshinaga Y."/>
            <person name="Zwiers L.-H."/>
            <person name="Turgeon B.G."/>
            <person name="Goodwin S.B."/>
            <person name="Spatafora J.W."/>
            <person name="Crous P.W."/>
            <person name="Grigoriev I.V."/>
        </authorList>
    </citation>
    <scope>NUCLEOTIDE SEQUENCE</scope>
    <source>
        <strain evidence="1">IPT5</strain>
    </source>
</reference>
<evidence type="ECO:0000313" key="2">
    <source>
        <dbReference type="Proteomes" id="UP000799423"/>
    </source>
</evidence>
<sequence length="164" mass="18701">MYDSAAYNSLPSLRSAACLVDDTVRAHLTVPVRKLFLDYNAHEQYGIYRSSTAWKVGHEQTDIVAQYEGQIVPRSYRLYKGAAVLKILGLDQIFGLRCLNEYDPSLSIEFTEGKTNIMLVRGSVLEYELIEALWVFGVDDNDRCHCRKHCWPKKDGHDQDHSCG</sequence>
<proteinExistence type="predicted"/>
<name>A0A6A7AMG4_9PLEO</name>
<dbReference type="Proteomes" id="UP000799423">
    <property type="component" value="Unassembled WGS sequence"/>
</dbReference>
<protein>
    <submittedName>
        <fullName evidence="1">Uncharacterized protein</fullName>
    </submittedName>
</protein>
<accession>A0A6A7AMG4</accession>